<dbReference type="EMBL" id="CACRXK020008510">
    <property type="protein sequence ID" value="CAB4014944.1"/>
    <property type="molecule type" value="Genomic_DNA"/>
</dbReference>
<protein>
    <submittedName>
        <fullName evidence="1">Uncharacterized protein</fullName>
    </submittedName>
</protein>
<comment type="caution">
    <text evidence="1">The sequence shown here is derived from an EMBL/GenBank/DDBJ whole genome shotgun (WGS) entry which is preliminary data.</text>
</comment>
<dbReference type="OrthoDB" id="411823at2759"/>
<name>A0A6S7I8L1_PARCT</name>
<reference evidence="1" key="1">
    <citation type="submission" date="2020-04" db="EMBL/GenBank/DDBJ databases">
        <authorList>
            <person name="Alioto T."/>
            <person name="Alioto T."/>
            <person name="Gomez Garrido J."/>
        </authorList>
    </citation>
    <scope>NUCLEOTIDE SEQUENCE</scope>
    <source>
        <strain evidence="1">A484AB</strain>
    </source>
</reference>
<dbReference type="AlphaFoldDB" id="A0A6S7I8L1"/>
<dbReference type="PANTHER" id="PTHR33332">
    <property type="entry name" value="REVERSE TRANSCRIPTASE DOMAIN-CONTAINING PROTEIN"/>
    <property type="match status" value="1"/>
</dbReference>
<sequence>SESIKRVVSSTKTLGVIVDESITWKDHIDKVAKKASKGIGILRRSKDLLDKDTLKTIYSAFVLPHFDYCALVWDNCSKTLQKKLQMLQNKAGRIITGDCYETPSDAVTRWDSLQERREKQLETLMIQIMKGNSLDYLREFFTISSNQTYQLRSNNHRTTFSTCLNPTLAL</sequence>
<evidence type="ECO:0000313" key="1">
    <source>
        <dbReference type="EMBL" id="CAB4014944.1"/>
    </source>
</evidence>
<keyword evidence="2" id="KW-1185">Reference proteome</keyword>
<evidence type="ECO:0000313" key="2">
    <source>
        <dbReference type="Proteomes" id="UP001152795"/>
    </source>
</evidence>
<dbReference type="Proteomes" id="UP001152795">
    <property type="component" value="Unassembled WGS sequence"/>
</dbReference>
<organism evidence="1 2">
    <name type="scientific">Paramuricea clavata</name>
    <name type="common">Red gorgonian</name>
    <name type="synonym">Violescent sea-whip</name>
    <dbReference type="NCBI Taxonomy" id="317549"/>
    <lineage>
        <taxon>Eukaryota</taxon>
        <taxon>Metazoa</taxon>
        <taxon>Cnidaria</taxon>
        <taxon>Anthozoa</taxon>
        <taxon>Octocorallia</taxon>
        <taxon>Malacalcyonacea</taxon>
        <taxon>Plexauridae</taxon>
        <taxon>Paramuricea</taxon>
    </lineage>
</organism>
<feature type="non-terminal residue" evidence="1">
    <location>
        <position position="1"/>
    </location>
</feature>
<accession>A0A6S7I8L1</accession>
<proteinExistence type="predicted"/>
<gene>
    <name evidence="1" type="ORF">PACLA_8A045738</name>
</gene>